<name>A0A1F6VSD2_9BACT</name>
<comment type="caution">
    <text evidence="2">The sequence shown here is derived from an EMBL/GenBank/DDBJ whole genome shotgun (WGS) entry which is preliminary data.</text>
</comment>
<keyword evidence="1" id="KW-1133">Transmembrane helix</keyword>
<evidence type="ECO:0000256" key="1">
    <source>
        <dbReference type="SAM" id="Phobius"/>
    </source>
</evidence>
<evidence type="ECO:0000313" key="3">
    <source>
        <dbReference type="Proteomes" id="UP000179686"/>
    </source>
</evidence>
<evidence type="ECO:0000313" key="2">
    <source>
        <dbReference type="EMBL" id="OGI72560.1"/>
    </source>
</evidence>
<organism evidence="2 3">
    <name type="scientific">Candidatus Nomurabacteria bacterium RIFCSPHIGHO2_02_FULL_38_15</name>
    <dbReference type="NCBI Taxonomy" id="1801752"/>
    <lineage>
        <taxon>Bacteria</taxon>
        <taxon>Candidatus Nomuraibacteriota</taxon>
    </lineage>
</organism>
<sequence>MEQNSNKTNKFVHIALIVGLVIVINLFLNYALSFIYKEPVYEKYFPQPQVVKNYDNQEDCINNGGQWNTDTNSYVPGKVSTAKDSPIFTGYCNAQYSANLNYEAERKSYELNVFITLMILGILMMIFGIVYSHAVLSPAFTWAGVLSYIVASMRYWSTASSGVRVIILGIALVALIWVALKRFKDR</sequence>
<dbReference type="EMBL" id="MFUC01000004">
    <property type="protein sequence ID" value="OGI72560.1"/>
    <property type="molecule type" value="Genomic_DNA"/>
</dbReference>
<feature type="transmembrane region" description="Helical" evidence="1">
    <location>
        <begin position="162"/>
        <end position="180"/>
    </location>
</feature>
<dbReference type="Proteomes" id="UP000179686">
    <property type="component" value="Unassembled WGS sequence"/>
</dbReference>
<gene>
    <name evidence="2" type="ORF">A3J61_01165</name>
</gene>
<accession>A0A1F6VSD2</accession>
<keyword evidence="1" id="KW-0812">Transmembrane</keyword>
<protein>
    <submittedName>
        <fullName evidence="2">Uncharacterized protein</fullName>
    </submittedName>
</protein>
<feature type="transmembrane region" description="Helical" evidence="1">
    <location>
        <begin position="12"/>
        <end position="36"/>
    </location>
</feature>
<proteinExistence type="predicted"/>
<reference evidence="2 3" key="1">
    <citation type="journal article" date="2016" name="Nat. Commun.">
        <title>Thousands of microbial genomes shed light on interconnected biogeochemical processes in an aquifer system.</title>
        <authorList>
            <person name="Anantharaman K."/>
            <person name="Brown C.T."/>
            <person name="Hug L.A."/>
            <person name="Sharon I."/>
            <person name="Castelle C.J."/>
            <person name="Probst A.J."/>
            <person name="Thomas B.C."/>
            <person name="Singh A."/>
            <person name="Wilkins M.J."/>
            <person name="Karaoz U."/>
            <person name="Brodie E.L."/>
            <person name="Williams K.H."/>
            <person name="Hubbard S.S."/>
            <person name="Banfield J.F."/>
        </authorList>
    </citation>
    <scope>NUCLEOTIDE SEQUENCE [LARGE SCALE GENOMIC DNA]</scope>
</reference>
<dbReference type="STRING" id="1801752.A3J61_01165"/>
<keyword evidence="1" id="KW-0472">Membrane</keyword>
<dbReference type="AlphaFoldDB" id="A0A1F6VSD2"/>
<feature type="transmembrane region" description="Helical" evidence="1">
    <location>
        <begin position="111"/>
        <end position="132"/>
    </location>
</feature>